<keyword evidence="5" id="KW-1185">Reference proteome</keyword>
<evidence type="ECO:0000259" key="3">
    <source>
        <dbReference type="PROSITE" id="PS50977"/>
    </source>
</evidence>
<dbReference type="PROSITE" id="PS50977">
    <property type="entry name" value="HTH_TETR_2"/>
    <property type="match status" value="1"/>
</dbReference>
<dbReference type="Pfam" id="PF19344">
    <property type="entry name" value="TetR_C_32"/>
    <property type="match status" value="1"/>
</dbReference>
<proteinExistence type="predicted"/>
<dbReference type="RefSeq" id="WP_265383314.1">
    <property type="nucleotide sequence ID" value="NZ_CP110615.1"/>
</dbReference>
<dbReference type="Pfam" id="PF00440">
    <property type="entry name" value="TetR_N"/>
    <property type="match status" value="1"/>
</dbReference>
<gene>
    <name evidence="4" type="ORF">RHODO2019_01505</name>
</gene>
<accession>A0ABY6P237</accession>
<dbReference type="InterPro" id="IPR050109">
    <property type="entry name" value="HTH-type_TetR-like_transc_reg"/>
</dbReference>
<dbReference type="SUPFAM" id="SSF48498">
    <property type="entry name" value="Tetracyclin repressor-like, C-terminal domain"/>
    <property type="match status" value="1"/>
</dbReference>
<organism evidence="4 5">
    <name type="scientific">Rhodococcus antarcticus</name>
    <dbReference type="NCBI Taxonomy" id="2987751"/>
    <lineage>
        <taxon>Bacteria</taxon>
        <taxon>Bacillati</taxon>
        <taxon>Actinomycetota</taxon>
        <taxon>Actinomycetes</taxon>
        <taxon>Mycobacteriales</taxon>
        <taxon>Nocardiaceae</taxon>
        <taxon>Rhodococcus</taxon>
    </lineage>
</organism>
<dbReference type="Proteomes" id="UP001164965">
    <property type="component" value="Chromosome"/>
</dbReference>
<dbReference type="InterPro" id="IPR009057">
    <property type="entry name" value="Homeodomain-like_sf"/>
</dbReference>
<dbReference type="InterPro" id="IPR001647">
    <property type="entry name" value="HTH_TetR"/>
</dbReference>
<evidence type="ECO:0000256" key="1">
    <source>
        <dbReference type="ARBA" id="ARBA00023125"/>
    </source>
</evidence>
<dbReference type="InterPro" id="IPR036271">
    <property type="entry name" value="Tet_transcr_reg_TetR-rel_C_sf"/>
</dbReference>
<evidence type="ECO:0000256" key="2">
    <source>
        <dbReference type="PROSITE-ProRule" id="PRU00335"/>
    </source>
</evidence>
<dbReference type="PANTHER" id="PTHR30055">
    <property type="entry name" value="HTH-TYPE TRANSCRIPTIONAL REGULATOR RUTR"/>
    <property type="match status" value="1"/>
</dbReference>
<dbReference type="PANTHER" id="PTHR30055:SF160">
    <property type="entry name" value="TRANSCRIPTIONAL REGULATORY PROTEIN (PROBABLY ASNC-FAMILY)-RELATED"/>
    <property type="match status" value="1"/>
</dbReference>
<evidence type="ECO:0000313" key="4">
    <source>
        <dbReference type="EMBL" id="UZJ25208.1"/>
    </source>
</evidence>
<reference evidence="4" key="1">
    <citation type="submission" date="2022-10" db="EMBL/GenBank/DDBJ databases">
        <title>Rhodococcus sp.75.</title>
        <authorList>
            <person name="Sun M."/>
        </authorList>
    </citation>
    <scope>NUCLEOTIDE SEQUENCE</scope>
    <source>
        <strain evidence="4">75</strain>
    </source>
</reference>
<name>A0ABY6P237_9NOCA</name>
<sequence length="290" mass="30959">MKNDGVPAKSNRLRGALTAAERGVAAAEKGLAAAEKGVAIAAAGVAKVDGRKRRWDEHKRARREEFVDAALVAIRRGGPSIGMEAIAAELEVSKTVLYRHFTDKSDLIGAILTRVAATVLLPAIVTELQVEREDVDQTRAVIRAYVESVASEPALYAFVFAHNNEVGDSDEVVATTERIVAEALASLIGDRLRAMRMDSGGAEVWAYGVIGMVQLATHWWIDHRTMSTEALVDYLTMLAWGGLDGVLRAGGSPTVFAQREDDAPGLRLLGGMAVAGNTPAERTDEDGTAP</sequence>
<dbReference type="Gene3D" id="1.10.357.10">
    <property type="entry name" value="Tetracycline Repressor, domain 2"/>
    <property type="match status" value="1"/>
</dbReference>
<protein>
    <submittedName>
        <fullName evidence="4">TetR/AcrR family transcriptional regulator</fullName>
    </submittedName>
</protein>
<feature type="domain" description="HTH tetR-type" evidence="3">
    <location>
        <begin position="60"/>
        <end position="119"/>
    </location>
</feature>
<dbReference type="EMBL" id="CP110615">
    <property type="protein sequence ID" value="UZJ25208.1"/>
    <property type="molecule type" value="Genomic_DNA"/>
</dbReference>
<keyword evidence="1 2" id="KW-0238">DNA-binding</keyword>
<dbReference type="InterPro" id="IPR045823">
    <property type="entry name" value="TetR_C_32"/>
</dbReference>
<feature type="DNA-binding region" description="H-T-H motif" evidence="2">
    <location>
        <begin position="82"/>
        <end position="101"/>
    </location>
</feature>
<dbReference type="SUPFAM" id="SSF46689">
    <property type="entry name" value="Homeodomain-like"/>
    <property type="match status" value="1"/>
</dbReference>
<evidence type="ECO:0000313" key="5">
    <source>
        <dbReference type="Proteomes" id="UP001164965"/>
    </source>
</evidence>